<organism evidence="1">
    <name type="scientific">mine drainage metagenome</name>
    <dbReference type="NCBI Taxonomy" id="410659"/>
    <lineage>
        <taxon>unclassified sequences</taxon>
        <taxon>metagenomes</taxon>
        <taxon>ecological metagenomes</taxon>
    </lineage>
</organism>
<sequence>MAGREDRANRSLLPAKLLVRTESGRTSQWRLARVGPAATVNAVPIDMAYKSLSFNKNFTRYFIARKEEVIGSIPIRSTKSFIF</sequence>
<gene>
    <name evidence="1" type="ORF">CARN6_2242</name>
</gene>
<proteinExistence type="predicted"/>
<protein>
    <submittedName>
        <fullName evidence="1">Uncharacterized protein</fullName>
    </submittedName>
</protein>
<comment type="caution">
    <text evidence="1">The sequence shown here is derived from an EMBL/GenBank/DDBJ whole genome shotgun (WGS) entry which is preliminary data.</text>
</comment>
<evidence type="ECO:0000313" key="1">
    <source>
        <dbReference type="EMBL" id="CBI08742.1"/>
    </source>
</evidence>
<dbReference type="EMBL" id="CABQ01000261">
    <property type="protein sequence ID" value="CBI08742.1"/>
    <property type="molecule type" value="Genomic_DNA"/>
</dbReference>
<accession>E6QNC1</accession>
<reference evidence="1" key="1">
    <citation type="submission" date="2009-10" db="EMBL/GenBank/DDBJ databases">
        <title>Diversity of trophic interactions inside an arsenic-rich microbial ecosystem.</title>
        <authorList>
            <person name="Bertin P.N."/>
            <person name="Heinrich-Salmeron A."/>
            <person name="Pelletier E."/>
            <person name="Goulhen-Chollet F."/>
            <person name="Arsene-Ploetze F."/>
            <person name="Gallien S."/>
            <person name="Calteau A."/>
            <person name="Vallenet D."/>
            <person name="Casiot C."/>
            <person name="Chane-Woon-Ming B."/>
            <person name="Giloteaux L."/>
            <person name="Barakat M."/>
            <person name="Bonnefoy V."/>
            <person name="Bruneel O."/>
            <person name="Chandler M."/>
            <person name="Cleiss J."/>
            <person name="Duran R."/>
            <person name="Elbaz-Poulichet F."/>
            <person name="Fonknechten N."/>
            <person name="Lauga B."/>
            <person name="Mornico D."/>
            <person name="Ortet P."/>
            <person name="Schaeffer C."/>
            <person name="Siguier P."/>
            <person name="Alexander Thil Smith A."/>
            <person name="Van Dorsselaer A."/>
            <person name="Weissenbach J."/>
            <person name="Medigue C."/>
            <person name="Le Paslier D."/>
        </authorList>
    </citation>
    <scope>NUCLEOTIDE SEQUENCE</scope>
</reference>
<name>E6QNC1_9ZZZZ</name>
<dbReference type="AlphaFoldDB" id="E6QNC1"/>